<keyword evidence="1" id="KW-0472">Membrane</keyword>
<reference evidence="2 3" key="1">
    <citation type="submission" date="2019-01" db="EMBL/GenBank/DDBJ databases">
        <title>Genomes sequencing and comparative genomics of infectious freshwater microsporidia, Cucumispora dikerogammari and Thelohania contejeani.</title>
        <authorList>
            <person name="Cormier A."/>
            <person name="Giraud I."/>
            <person name="Wattier R."/>
            <person name="Teixeira M."/>
            <person name="Grandjean F."/>
            <person name="Rigaud T."/>
            <person name="Cordaux R."/>
        </authorList>
    </citation>
    <scope>NUCLEOTIDE SEQUENCE [LARGE SCALE GENOMIC DNA]</scope>
    <source>
        <strain evidence="2">T1</strain>
        <tissue evidence="2">Spores</tissue>
    </source>
</reference>
<keyword evidence="1" id="KW-0812">Transmembrane</keyword>
<evidence type="ECO:0000256" key="1">
    <source>
        <dbReference type="SAM" id="Phobius"/>
    </source>
</evidence>
<dbReference type="InterPro" id="IPR029787">
    <property type="entry name" value="Nucleotide_cyclase"/>
</dbReference>
<evidence type="ECO:0000313" key="3">
    <source>
        <dbReference type="Proteomes" id="UP001516464"/>
    </source>
</evidence>
<gene>
    <name evidence="2" type="ORF">TCON_1425</name>
</gene>
<dbReference type="EMBL" id="SBIQ01000094">
    <property type="protein sequence ID" value="KAF7683364.1"/>
    <property type="molecule type" value="Genomic_DNA"/>
</dbReference>
<dbReference type="Gene3D" id="3.30.70.1230">
    <property type="entry name" value="Nucleotide cyclase"/>
    <property type="match status" value="1"/>
</dbReference>
<dbReference type="SUPFAM" id="SSF55073">
    <property type="entry name" value="Nucleotide cyclase"/>
    <property type="match status" value="1"/>
</dbReference>
<proteinExistence type="predicted"/>
<evidence type="ECO:0000313" key="2">
    <source>
        <dbReference type="EMBL" id="KAF7683364.1"/>
    </source>
</evidence>
<protein>
    <recommendedName>
        <fullName evidence="4">Guanylate cyclase domain-containing protein</fullName>
    </recommendedName>
</protein>
<keyword evidence="1" id="KW-1133">Transmembrane helix</keyword>
<accession>A0ABQ7HYX2</accession>
<comment type="caution">
    <text evidence="2">The sequence shown here is derived from an EMBL/GenBank/DDBJ whole genome shotgun (WGS) entry which is preliminary data.</text>
</comment>
<sequence length="501" mass="59302">MNVLSYFEKREEFKKQTKIRTKPFSEAYPRLKDEFFQDFVITKSQDFCYIETKNKRTFYIEIKYSNDICQRDSFLICKSNYEEFIKLVNQFEHGLREMESVKSINFDYYIIIYEKKKSFEQLDSFESENNVKYVQTQKNLIKSNLKSTDEEVIITFFGKDAFNGIHGGTKKRIIGKTGISVIFMTYIVQILVFLFINYFKIFIFQGKNVYQWILLFLQICLFLLFNLKKIFFILVGILGWICTKISENTNDYSNMMQDAQRAGLISPSIETQYYIEANAQKLYFLFKLYFTTEKFRSRKRIESLNNLNFKVHNPKEPLNSSIIVFVKLERKKQRKKNGDLYFNGDLSTEDNAYVSYLNLLIYISKLFGAFLKENDYDSAVLVFSSSIKAVSFAMLFQNILMNKKVPLKKRIFRKDYLIRIGISRPRYGAIKKVGEDITSYKFFKGSHLNHAARLFSLNHFNGIVLCDNIYKELPYEFTKLCYYLGRPKLKGIPYGPVYIIL</sequence>
<evidence type="ECO:0008006" key="4">
    <source>
        <dbReference type="Google" id="ProtNLM"/>
    </source>
</evidence>
<name>A0ABQ7HYX2_9MICR</name>
<organism evidence="2 3">
    <name type="scientific">Astathelohania contejeani</name>
    <dbReference type="NCBI Taxonomy" id="164912"/>
    <lineage>
        <taxon>Eukaryota</taxon>
        <taxon>Fungi</taxon>
        <taxon>Fungi incertae sedis</taxon>
        <taxon>Microsporidia</taxon>
        <taxon>Astathelohaniidae</taxon>
        <taxon>Astathelohania</taxon>
    </lineage>
</organism>
<keyword evidence="3" id="KW-1185">Reference proteome</keyword>
<feature type="transmembrane region" description="Helical" evidence="1">
    <location>
        <begin position="209"/>
        <end position="227"/>
    </location>
</feature>
<feature type="transmembrane region" description="Helical" evidence="1">
    <location>
        <begin position="179"/>
        <end position="203"/>
    </location>
</feature>
<dbReference type="Proteomes" id="UP001516464">
    <property type="component" value="Unassembled WGS sequence"/>
</dbReference>